<feature type="domain" description="Ketosynthase family 3 (KS3)" evidence="7">
    <location>
        <begin position="1"/>
        <end position="406"/>
    </location>
</feature>
<dbReference type="GO" id="GO:1901336">
    <property type="term" value="P:lactone biosynthetic process"/>
    <property type="evidence" value="ECO:0007669"/>
    <property type="project" value="UniProtKB-ARBA"/>
</dbReference>
<dbReference type="SMART" id="SM00829">
    <property type="entry name" value="PKS_ER"/>
    <property type="match status" value="1"/>
</dbReference>
<dbReference type="InterPro" id="IPR036291">
    <property type="entry name" value="NAD(P)-bd_dom_sf"/>
</dbReference>
<dbReference type="SMART" id="SM00827">
    <property type="entry name" value="PKS_AT"/>
    <property type="match status" value="1"/>
</dbReference>
<keyword evidence="2" id="KW-0597">Phosphoprotein</keyword>
<keyword evidence="9" id="KW-1185">Reference proteome</keyword>
<dbReference type="SUPFAM" id="SSF50129">
    <property type="entry name" value="GroES-like"/>
    <property type="match status" value="1"/>
</dbReference>
<keyword evidence="1" id="KW-0596">Phosphopantetheine</keyword>
<dbReference type="InterPro" id="IPR001227">
    <property type="entry name" value="Ac_transferase_dom_sf"/>
</dbReference>
<evidence type="ECO:0000313" key="9">
    <source>
        <dbReference type="Proteomes" id="UP000248405"/>
    </source>
</evidence>
<organism evidence="8 9">
    <name type="scientific">Aspergillus vadensis (strain CBS 113365 / IMI 142717 / IBT 24658)</name>
    <dbReference type="NCBI Taxonomy" id="1448311"/>
    <lineage>
        <taxon>Eukaryota</taxon>
        <taxon>Fungi</taxon>
        <taxon>Dikarya</taxon>
        <taxon>Ascomycota</taxon>
        <taxon>Pezizomycotina</taxon>
        <taxon>Eurotiomycetes</taxon>
        <taxon>Eurotiomycetidae</taxon>
        <taxon>Eurotiales</taxon>
        <taxon>Aspergillaceae</taxon>
        <taxon>Aspergillus</taxon>
        <taxon>Aspergillus subgen. Circumdati</taxon>
    </lineage>
</organism>
<dbReference type="InterPro" id="IPR009081">
    <property type="entry name" value="PP-bd_ACP"/>
</dbReference>
<dbReference type="FunFam" id="3.40.50.720:FF:000209">
    <property type="entry name" value="Polyketide synthase Pks12"/>
    <property type="match status" value="1"/>
</dbReference>
<evidence type="ECO:0000256" key="3">
    <source>
        <dbReference type="ARBA" id="ARBA00022679"/>
    </source>
</evidence>
<dbReference type="InterPro" id="IPR020841">
    <property type="entry name" value="PKS_Beta-ketoAc_synthase_dom"/>
</dbReference>
<dbReference type="InterPro" id="IPR013154">
    <property type="entry name" value="ADH-like_N"/>
</dbReference>
<proteinExistence type="predicted"/>
<dbReference type="SMART" id="SM00825">
    <property type="entry name" value="PKS_KS"/>
    <property type="match status" value="1"/>
</dbReference>
<dbReference type="Pfam" id="PF00107">
    <property type="entry name" value="ADH_zinc_N"/>
    <property type="match status" value="1"/>
</dbReference>
<dbReference type="InterPro" id="IPR057326">
    <property type="entry name" value="KR_dom"/>
</dbReference>
<evidence type="ECO:0000256" key="5">
    <source>
        <dbReference type="ARBA" id="ARBA00023268"/>
    </source>
</evidence>
<evidence type="ECO:0000256" key="4">
    <source>
        <dbReference type="ARBA" id="ARBA00022857"/>
    </source>
</evidence>
<keyword evidence="3" id="KW-0808">Transferase</keyword>
<dbReference type="Gene3D" id="3.40.50.720">
    <property type="entry name" value="NAD(P)-binding Rossmann-like Domain"/>
    <property type="match status" value="3"/>
</dbReference>
<evidence type="ECO:0000259" key="6">
    <source>
        <dbReference type="PROSITE" id="PS50075"/>
    </source>
</evidence>
<dbReference type="SUPFAM" id="SSF52151">
    <property type="entry name" value="FabD/lysophospholipase-like"/>
    <property type="match status" value="1"/>
</dbReference>
<dbReference type="InterPro" id="IPR013149">
    <property type="entry name" value="ADH-like_C"/>
</dbReference>
<keyword evidence="5" id="KW-0511">Multifunctional enzyme</keyword>
<evidence type="ECO:0000256" key="1">
    <source>
        <dbReference type="ARBA" id="ARBA00022450"/>
    </source>
</evidence>
<dbReference type="GO" id="GO:0044550">
    <property type="term" value="P:secondary metabolite biosynthetic process"/>
    <property type="evidence" value="ECO:0007669"/>
    <property type="project" value="TreeGrafter"/>
</dbReference>
<keyword evidence="4" id="KW-0521">NADP</keyword>
<dbReference type="PANTHER" id="PTHR43775:SF49">
    <property type="entry name" value="SYNTHASE, PUTATIVE (JCVI)-RELATED"/>
    <property type="match status" value="1"/>
</dbReference>
<reference evidence="8" key="1">
    <citation type="submission" date="2016-12" db="EMBL/GenBank/DDBJ databases">
        <title>The genomes of Aspergillus section Nigri reveals drivers in fungal speciation.</title>
        <authorList>
            <consortium name="DOE Joint Genome Institute"/>
            <person name="Vesth T.C."/>
            <person name="Nybo J."/>
            <person name="Theobald S."/>
            <person name="Brandl J."/>
            <person name="Frisvad J.C."/>
            <person name="Nielsen K.F."/>
            <person name="Lyhne E.K."/>
            <person name="Kogle M.E."/>
            <person name="Kuo A."/>
            <person name="Riley R."/>
            <person name="Clum A."/>
            <person name="Nolan M."/>
            <person name="Lipzen A."/>
            <person name="Salamov A."/>
            <person name="Henrissat B."/>
            <person name="Wiebenga A."/>
            <person name="De Vries R.P."/>
            <person name="Grigoriev I.V."/>
            <person name="Mortensen U.H."/>
            <person name="Andersen M.R."/>
            <person name="Baker S.E."/>
        </authorList>
    </citation>
    <scope>NUCLEOTIDE SEQUENCE [LARGE SCALE GENOMIC DNA]</scope>
    <source>
        <strain evidence="8">CBS 113365</strain>
    </source>
</reference>
<dbReference type="Pfam" id="PF00109">
    <property type="entry name" value="ketoacyl-synt"/>
    <property type="match status" value="1"/>
</dbReference>
<dbReference type="Proteomes" id="UP000248405">
    <property type="component" value="Unassembled WGS sequence"/>
</dbReference>
<sequence>MRLPGGVRTGDQFWDYLMKKKDGLCEVPKSRYNADSFYHPTRERSTRTKYGYYLQEDPAHFDAEFFAVRNHEATRMDPQQRLLLELVWECLESAGETDWEGKDIGCFVGVFGEDWLGLAHRDPQTVDRYHALGTGDYVLANCISYRYDFRGPSMTIKAACSSSLTALHEACQALASGACSSAIVAGSNLIMSPTMTTSLSDNMVLSPSGVCRTFDAQADGYGQGEAINVLHIKRLSSAKQANDPIRAVIRSTAVNYDGKTANISAPSVQSQESLIRNAYQRAGIDELLETAFVECHGTGTVAGDAAETTAIDNCFKPSGVIIGAVKPNFGHSEGASGITSLIKAILSLENSTIPPNIHVNILNPQILESSLTVPLEPMKWPADRRQRVSINGFGIGGANAHVILDSAAEYCGKFQGSQSSESVDGAKLLVVSAQGSKSLESRIGQVCDYANRFPDQLCDLSFSLGKSCTQVSPQLSFVFTGQGSQWTGMGKGLLKKYPCFEEDMLRLERALKGLEDPPSWSLQEELCRTSDSRVNEAEFCQPLCTAIQIGLVNLLASWGVRPAAVVGHSSGEIAAAYVAGAISEKSAIILAYYRGKLAKQQMGLGEMASIGLSSEEEYSSKRHSISRIDIIVERIRNDLPDIFCRNLGLKIAYHSHQMKCLGALYEASITGHLQINSHMRPMLSSVTTAMVTDPQELGAAYWRRNLESPVLLADAVSNLLKEDKAHILLEIGPHSALSGPLKQIFRSYSLKHGPLYIPTLKRCDDTSFDASCEVQLLSALGLIHSNGAIVDLMSVNGMGHVVTDLPPYPWQHGARYWNESRLYFLQLVISLWQVKQSGSSTQALRNGPYMIPERWNQELQDAGFTGAEAIRYDFHAPFRSSATLITRLIPGSTIKPPISLLVADRQSPGIWANTVHARLTDLGYMVEWTTLADPPTNKKCIIVLLDQEAPFLFKLTGNSFHVLRDYLAQISQCVTLWVTKSTQVTSKDPNFGLAQGFVRSVRQELRIDIYLLEVKSFEQNAADALEKIVQKVLQSKDAAGGYLDYDFAFHDTTIYTSRCYWPPGDQKNFPESKEDIPKKIHVGKAGLLDSLKWLEYREEDLDDVEIEVHLQYVGSNYRDVLAALGYVGSTNELGLEGSGTVWRVGKHVTDLVAGDEVSVVSPGILRTHFVVNQKHCRKLLSGLSMKDAAGMALAYLTAIYSLDYVGRVQKDQTVLIHSACGGVGLAAVQICKIHGAKIYATVGTQAKRDYLVHKLGIPSSHICDSRSTSFLQSVLEATGGRGVDIVLNSLAGPLLHASWACVAPFGKMVELGKRDFLLNGMLTLKPFIQNRAFFGVDLLQIFLENWVIYENVIDKFTALYTQGNILPIYPVTVFEARDIAEALRELSSSMIERSVSFHPNASYLLVGGLGGLGRAVSVCMVERGARNLVFLSRNAGVAEDDKEFICELEAARCHVQCVRGSVASLADVQNAVTICKPPLKGVLQMSLCLKDGVLAGMSYEDWRASMAPKVQTNYAAANTFLEGFSRYRRQLGLPSSVLVLGAVGEFGLISRQPKLLQSMQAVGTWLLDEDEVLKGLEICIMRSHDSIATDPETEISLQDARFAPYANIDASSEQRPGDASSNILRDLTLRADRDPNIMLTEESRSLIIQETVRLISSSLIGSQDLDEGQKWEMPIDSLASLEIKSWVRRNMNLDVSVAEIASSRTIGGLALMTADRLVAHYKAKLENPSGGVLDEGTTEMPSEVVD</sequence>
<dbReference type="OrthoDB" id="329835at2759"/>
<dbReference type="Pfam" id="PF08659">
    <property type="entry name" value="KR"/>
    <property type="match status" value="1"/>
</dbReference>
<dbReference type="PROSITE" id="PS50075">
    <property type="entry name" value="CARRIER"/>
    <property type="match status" value="1"/>
</dbReference>
<dbReference type="InterPro" id="IPR011032">
    <property type="entry name" value="GroES-like_sf"/>
</dbReference>
<dbReference type="InterPro" id="IPR032821">
    <property type="entry name" value="PKS_assoc"/>
</dbReference>
<dbReference type="InterPro" id="IPR014030">
    <property type="entry name" value="Ketoacyl_synth_N"/>
</dbReference>
<dbReference type="InterPro" id="IPR018201">
    <property type="entry name" value="Ketoacyl_synth_AS"/>
</dbReference>
<feature type="domain" description="Carrier" evidence="6">
    <location>
        <begin position="1638"/>
        <end position="1717"/>
    </location>
</feature>
<dbReference type="SUPFAM" id="SSF53901">
    <property type="entry name" value="Thiolase-like"/>
    <property type="match status" value="1"/>
</dbReference>
<dbReference type="GO" id="GO:0004312">
    <property type="term" value="F:fatty acid synthase activity"/>
    <property type="evidence" value="ECO:0007669"/>
    <property type="project" value="TreeGrafter"/>
</dbReference>
<evidence type="ECO:0000313" key="8">
    <source>
        <dbReference type="EMBL" id="PYH72235.1"/>
    </source>
</evidence>
<dbReference type="InterPro" id="IPR014031">
    <property type="entry name" value="Ketoacyl_synth_C"/>
</dbReference>
<dbReference type="GO" id="GO:0006633">
    <property type="term" value="P:fatty acid biosynthetic process"/>
    <property type="evidence" value="ECO:0007669"/>
    <property type="project" value="InterPro"/>
</dbReference>
<dbReference type="SMART" id="SM00822">
    <property type="entry name" value="PKS_KR"/>
    <property type="match status" value="1"/>
</dbReference>
<dbReference type="EMBL" id="KZ821617">
    <property type="protein sequence ID" value="PYH72235.1"/>
    <property type="molecule type" value="Genomic_DNA"/>
</dbReference>
<dbReference type="Gene3D" id="3.90.180.10">
    <property type="entry name" value="Medium-chain alcohol dehydrogenases, catalytic domain"/>
    <property type="match status" value="1"/>
</dbReference>
<dbReference type="GeneID" id="37215196"/>
<dbReference type="GO" id="GO:0004315">
    <property type="term" value="F:3-oxoacyl-[acyl-carrier-protein] synthase activity"/>
    <property type="evidence" value="ECO:0007669"/>
    <property type="project" value="InterPro"/>
</dbReference>
<dbReference type="Pfam" id="PF00698">
    <property type="entry name" value="Acyl_transf_1"/>
    <property type="match status" value="1"/>
</dbReference>
<protein>
    <submittedName>
        <fullName evidence="8">Ketoacyl-synt-domain-containing protein</fullName>
    </submittedName>
</protein>
<dbReference type="PROSITE" id="PS00606">
    <property type="entry name" value="KS3_1"/>
    <property type="match status" value="1"/>
</dbReference>
<dbReference type="InterPro" id="IPR020843">
    <property type="entry name" value="ER"/>
</dbReference>
<dbReference type="PROSITE" id="PS52004">
    <property type="entry name" value="KS3_2"/>
    <property type="match status" value="1"/>
</dbReference>
<dbReference type="Pfam" id="PF08240">
    <property type="entry name" value="ADH_N"/>
    <property type="match status" value="1"/>
</dbReference>
<accession>A0A319BHI6</accession>
<evidence type="ECO:0000256" key="2">
    <source>
        <dbReference type="ARBA" id="ARBA00022553"/>
    </source>
</evidence>
<dbReference type="Pfam" id="PF02801">
    <property type="entry name" value="Ketoacyl-synt_C"/>
    <property type="match status" value="1"/>
</dbReference>
<dbReference type="Gene3D" id="3.40.366.10">
    <property type="entry name" value="Malonyl-Coenzyme A Acyl Carrier Protein, domain 2"/>
    <property type="match status" value="2"/>
</dbReference>
<dbReference type="Gene3D" id="3.40.47.10">
    <property type="match status" value="1"/>
</dbReference>
<dbReference type="InterPro" id="IPR050091">
    <property type="entry name" value="PKS_NRPS_Biosynth_Enz"/>
</dbReference>
<evidence type="ECO:0000259" key="7">
    <source>
        <dbReference type="PROSITE" id="PS52004"/>
    </source>
</evidence>
<dbReference type="InterPro" id="IPR013968">
    <property type="entry name" value="PKS_KR"/>
</dbReference>
<dbReference type="CDD" id="cd05195">
    <property type="entry name" value="enoyl_red"/>
    <property type="match status" value="1"/>
</dbReference>
<dbReference type="SUPFAM" id="SSF51735">
    <property type="entry name" value="NAD(P)-binding Rossmann-fold domains"/>
    <property type="match status" value="2"/>
</dbReference>
<dbReference type="Pfam" id="PF16197">
    <property type="entry name" value="KAsynt_C_assoc"/>
    <property type="match status" value="1"/>
</dbReference>
<dbReference type="InterPro" id="IPR016039">
    <property type="entry name" value="Thiolase-like"/>
</dbReference>
<dbReference type="RefSeq" id="XP_025566029.1">
    <property type="nucleotide sequence ID" value="XM_025710604.1"/>
</dbReference>
<dbReference type="InterPro" id="IPR014043">
    <property type="entry name" value="Acyl_transferase_dom"/>
</dbReference>
<name>A0A319BHI6_ASPVC</name>
<dbReference type="PANTHER" id="PTHR43775">
    <property type="entry name" value="FATTY ACID SYNTHASE"/>
    <property type="match status" value="1"/>
</dbReference>
<dbReference type="GO" id="GO:0016491">
    <property type="term" value="F:oxidoreductase activity"/>
    <property type="evidence" value="ECO:0007669"/>
    <property type="project" value="InterPro"/>
</dbReference>
<gene>
    <name evidence="8" type="ORF">BO88DRAFT_450839</name>
</gene>
<dbReference type="InterPro" id="IPR016035">
    <property type="entry name" value="Acyl_Trfase/lysoPLipase"/>
</dbReference>
<dbReference type="CDD" id="cd00833">
    <property type="entry name" value="PKS"/>
    <property type="match status" value="1"/>
</dbReference>